<name>A2DSM3_TRIV3</name>
<organism evidence="1 2">
    <name type="scientific">Trichomonas vaginalis (strain ATCC PRA-98 / G3)</name>
    <dbReference type="NCBI Taxonomy" id="412133"/>
    <lineage>
        <taxon>Eukaryota</taxon>
        <taxon>Metamonada</taxon>
        <taxon>Parabasalia</taxon>
        <taxon>Trichomonadida</taxon>
        <taxon>Trichomonadidae</taxon>
        <taxon>Trichomonas</taxon>
    </lineage>
</organism>
<dbReference type="Proteomes" id="UP000001542">
    <property type="component" value="Unassembled WGS sequence"/>
</dbReference>
<proteinExistence type="predicted"/>
<evidence type="ECO:0000313" key="1">
    <source>
        <dbReference type="EMBL" id="EAY16603.1"/>
    </source>
</evidence>
<gene>
    <name evidence="1" type="ORF">TVAG_434400</name>
</gene>
<dbReference type="KEGG" id="tva:4774614"/>
<sequence length="154" mass="18084">MSSPEAFIEQLDDREKALYSELRDKAIAKYSVSDPNIKLGQLNEEVKKQFTLLKWILDVDEKKLQFGNNDLEKMNLTFGPDLTSLPRYRLKVAGPFKNVTHTPVKHNHTQNRYNRFVKEQSALEEFKDMAPTERMKVFGKKWNELTEEEKSKYA</sequence>
<dbReference type="CDD" id="cd00084">
    <property type="entry name" value="HMG-box_SF"/>
    <property type="match status" value="1"/>
</dbReference>
<dbReference type="InParanoid" id="A2DSM3"/>
<dbReference type="SUPFAM" id="SSF47095">
    <property type="entry name" value="HMG-box"/>
    <property type="match status" value="1"/>
</dbReference>
<reference evidence="1" key="2">
    <citation type="journal article" date="2007" name="Science">
        <title>Draft genome sequence of the sexually transmitted pathogen Trichomonas vaginalis.</title>
        <authorList>
            <person name="Carlton J.M."/>
            <person name="Hirt R.P."/>
            <person name="Silva J.C."/>
            <person name="Delcher A.L."/>
            <person name="Schatz M."/>
            <person name="Zhao Q."/>
            <person name="Wortman J.R."/>
            <person name="Bidwell S.L."/>
            <person name="Alsmark U.C.M."/>
            <person name="Besteiro S."/>
            <person name="Sicheritz-Ponten T."/>
            <person name="Noel C.J."/>
            <person name="Dacks J.B."/>
            <person name="Foster P.G."/>
            <person name="Simillion C."/>
            <person name="Van de Peer Y."/>
            <person name="Miranda-Saavedra D."/>
            <person name="Barton G.J."/>
            <person name="Westrop G.D."/>
            <person name="Mueller S."/>
            <person name="Dessi D."/>
            <person name="Fiori P.L."/>
            <person name="Ren Q."/>
            <person name="Paulsen I."/>
            <person name="Zhang H."/>
            <person name="Bastida-Corcuera F.D."/>
            <person name="Simoes-Barbosa A."/>
            <person name="Brown M.T."/>
            <person name="Hayes R.D."/>
            <person name="Mukherjee M."/>
            <person name="Okumura C.Y."/>
            <person name="Schneider R."/>
            <person name="Smith A.J."/>
            <person name="Vanacova S."/>
            <person name="Villalvazo M."/>
            <person name="Haas B.J."/>
            <person name="Pertea M."/>
            <person name="Feldblyum T.V."/>
            <person name="Utterback T.R."/>
            <person name="Shu C.L."/>
            <person name="Osoegawa K."/>
            <person name="de Jong P.J."/>
            <person name="Hrdy I."/>
            <person name="Horvathova L."/>
            <person name="Zubacova Z."/>
            <person name="Dolezal P."/>
            <person name="Malik S.B."/>
            <person name="Logsdon J.M. Jr."/>
            <person name="Henze K."/>
            <person name="Gupta A."/>
            <person name="Wang C.C."/>
            <person name="Dunne R.L."/>
            <person name="Upcroft J.A."/>
            <person name="Upcroft P."/>
            <person name="White O."/>
            <person name="Salzberg S.L."/>
            <person name="Tang P."/>
            <person name="Chiu C.-H."/>
            <person name="Lee Y.-S."/>
            <person name="Embley T.M."/>
            <person name="Coombs G.H."/>
            <person name="Mottram J.C."/>
            <person name="Tachezy J."/>
            <person name="Fraser-Liggett C.M."/>
            <person name="Johnson P.J."/>
        </authorList>
    </citation>
    <scope>NUCLEOTIDE SEQUENCE [LARGE SCALE GENOMIC DNA]</scope>
    <source>
        <strain evidence="1">G3</strain>
    </source>
</reference>
<dbReference type="InterPro" id="IPR036910">
    <property type="entry name" value="HMG_box_dom_sf"/>
</dbReference>
<protein>
    <submittedName>
        <fullName evidence="1">Uncharacterized protein</fullName>
    </submittedName>
</protein>
<accession>A2DSM3</accession>
<dbReference type="PANTHER" id="PTHR37564:SF5">
    <property type="entry name" value="KINETOPLAST DNA-ASSOCIATED PROTEIN"/>
    <property type="match status" value="1"/>
</dbReference>
<dbReference type="PANTHER" id="PTHR37564">
    <property type="entry name" value="KINETOPLAST DNA-ASSOCIATED PROTEIN"/>
    <property type="match status" value="1"/>
</dbReference>
<evidence type="ECO:0000313" key="2">
    <source>
        <dbReference type="Proteomes" id="UP000001542"/>
    </source>
</evidence>
<dbReference type="AlphaFoldDB" id="A2DSM3"/>
<dbReference type="VEuPathDB" id="TrichDB:TVAG_434400"/>
<dbReference type="EMBL" id="DS113240">
    <property type="protein sequence ID" value="EAY16603.1"/>
    <property type="molecule type" value="Genomic_DNA"/>
</dbReference>
<dbReference type="Gene3D" id="1.10.30.10">
    <property type="entry name" value="High mobility group box domain"/>
    <property type="match status" value="1"/>
</dbReference>
<dbReference type="VEuPathDB" id="TrichDB:TVAGG3_0376460"/>
<keyword evidence="2" id="KW-1185">Reference proteome</keyword>
<reference evidence="1" key="1">
    <citation type="submission" date="2006-10" db="EMBL/GenBank/DDBJ databases">
        <authorList>
            <person name="Amadeo P."/>
            <person name="Zhao Q."/>
            <person name="Wortman J."/>
            <person name="Fraser-Liggett C."/>
            <person name="Carlton J."/>
        </authorList>
    </citation>
    <scope>NUCLEOTIDE SEQUENCE</scope>
    <source>
        <strain evidence="1">G3</strain>
    </source>
</reference>
<dbReference type="RefSeq" id="XP_001328826.1">
    <property type="nucleotide sequence ID" value="XM_001328791.1"/>
</dbReference>
<dbReference type="InterPro" id="IPR052695">
    <property type="entry name" value="Kinetoplast-DNA-binding"/>
</dbReference>